<feature type="domain" description="3-dehydroquinate synthase C-terminal" evidence="7">
    <location>
        <begin position="199"/>
        <end position="330"/>
    </location>
</feature>
<keyword evidence="9" id="KW-1185">Reference proteome</keyword>
<keyword evidence="2" id="KW-0028">Amino-acid biosynthesis</keyword>
<keyword evidence="5 8" id="KW-0456">Lyase</keyword>
<evidence type="ECO:0000256" key="5">
    <source>
        <dbReference type="ARBA" id="ARBA00023239"/>
    </source>
</evidence>
<name>A0ABT0PVZ9_9FLAO</name>
<dbReference type="PANTHER" id="PTHR43622">
    <property type="entry name" value="3-DEHYDROQUINATE SYNTHASE"/>
    <property type="match status" value="1"/>
</dbReference>
<organism evidence="8 9">
    <name type="scientific">Flagellimonas spongiicola</name>
    <dbReference type="NCBI Taxonomy" id="2942208"/>
    <lineage>
        <taxon>Bacteria</taxon>
        <taxon>Pseudomonadati</taxon>
        <taxon>Bacteroidota</taxon>
        <taxon>Flavobacteriia</taxon>
        <taxon>Flavobacteriales</taxon>
        <taxon>Flavobacteriaceae</taxon>
        <taxon>Flagellimonas</taxon>
    </lineage>
</organism>
<gene>
    <name evidence="8" type="ORF">M3P19_15265</name>
</gene>
<dbReference type="InterPro" id="IPR030960">
    <property type="entry name" value="DHQS/DOIS_N"/>
</dbReference>
<evidence type="ECO:0000256" key="3">
    <source>
        <dbReference type="ARBA" id="ARBA00023027"/>
    </source>
</evidence>
<dbReference type="InterPro" id="IPR050071">
    <property type="entry name" value="Dehydroquinate_synthase"/>
</dbReference>
<keyword evidence="3" id="KW-0520">NAD</keyword>
<comment type="cofactor">
    <cofactor evidence="1">
        <name>NAD(+)</name>
        <dbReference type="ChEBI" id="CHEBI:57540"/>
    </cofactor>
</comment>
<dbReference type="EC" id="4.2.3.4" evidence="8"/>
<comment type="caution">
    <text evidence="8">The sequence shown here is derived from an EMBL/GenBank/DDBJ whole genome shotgun (WGS) entry which is preliminary data.</text>
</comment>
<dbReference type="EMBL" id="JAMFMA010000004">
    <property type="protein sequence ID" value="MCL6275376.1"/>
    <property type="molecule type" value="Genomic_DNA"/>
</dbReference>
<dbReference type="PANTHER" id="PTHR43622:SF7">
    <property type="entry name" value="3-DEHYDROQUINATE SYNTHASE, CHLOROPLASTIC"/>
    <property type="match status" value="1"/>
</dbReference>
<evidence type="ECO:0000256" key="2">
    <source>
        <dbReference type="ARBA" id="ARBA00022605"/>
    </source>
</evidence>
<dbReference type="GO" id="GO:0003856">
    <property type="term" value="F:3-dehydroquinate synthase activity"/>
    <property type="evidence" value="ECO:0007669"/>
    <property type="project" value="UniProtKB-EC"/>
</dbReference>
<dbReference type="Gene3D" id="3.40.50.1970">
    <property type="match status" value="1"/>
</dbReference>
<evidence type="ECO:0000256" key="1">
    <source>
        <dbReference type="ARBA" id="ARBA00001911"/>
    </source>
</evidence>
<sequence>MKPLPSISQSFSVKFEYKLHFTQHLFSLENPLLVDVLKEYNGHGATKMLFVVDSGVRLGHPNLFETIEAYCGHYSKYIQLTRIIEIEGGEAGKNDRNNLARVLDGINDFGICRHSFVVVIGGGALIDMAGYAAATAHRGVKLIRIPTTVLSQNDAAVGVKNGINEFGKKNFLGTFAPPYAIINDFEFLRTLGQRDWIAGISEAIKVALIKDAGFYQYIQENAKSLADREDEPMSYVIHRCAEIHMHHIAKGGDPFESGSSRPLDFGHWAAHKLEQLTNYELRHGEAVAMGIALDVTYAQMIGLVDEKVLNSVLDVFETIGFNLEIPINKDNGIEELLKGIEEFREHLGGELTITLITGIGAKHDVHEIDMDVMRKAIARRSVAREELSL</sequence>
<evidence type="ECO:0000256" key="4">
    <source>
        <dbReference type="ARBA" id="ARBA00023141"/>
    </source>
</evidence>
<protein>
    <submittedName>
        <fullName evidence="8">3-dehydroquinate synthase</fullName>
        <ecNumber evidence="8">4.2.3.4</ecNumber>
    </submittedName>
</protein>
<evidence type="ECO:0000259" key="6">
    <source>
        <dbReference type="Pfam" id="PF01761"/>
    </source>
</evidence>
<dbReference type="CDD" id="cd08198">
    <property type="entry name" value="DHQS-like"/>
    <property type="match status" value="1"/>
</dbReference>
<accession>A0ABT0PVZ9</accession>
<feature type="domain" description="3-dehydroquinate synthase N-terminal" evidence="6">
    <location>
        <begin position="84"/>
        <end position="196"/>
    </location>
</feature>
<dbReference type="SUPFAM" id="SSF56796">
    <property type="entry name" value="Dehydroquinate synthase-like"/>
    <property type="match status" value="1"/>
</dbReference>
<dbReference type="Pfam" id="PF24621">
    <property type="entry name" value="DHQS_C"/>
    <property type="match status" value="1"/>
</dbReference>
<dbReference type="InterPro" id="IPR056179">
    <property type="entry name" value="DHQS_C"/>
</dbReference>
<dbReference type="RefSeq" id="WP_249658561.1">
    <property type="nucleotide sequence ID" value="NZ_JAMFMA010000004.1"/>
</dbReference>
<keyword evidence="4" id="KW-0057">Aromatic amino acid biosynthesis</keyword>
<evidence type="ECO:0000313" key="8">
    <source>
        <dbReference type="EMBL" id="MCL6275376.1"/>
    </source>
</evidence>
<reference evidence="8 9" key="1">
    <citation type="submission" date="2022-05" db="EMBL/GenBank/DDBJ databases">
        <authorList>
            <person name="Park J.-S."/>
        </authorList>
    </citation>
    <scope>NUCLEOTIDE SEQUENCE [LARGE SCALE GENOMIC DNA]</scope>
    <source>
        <strain evidence="8 9">2012CJ35-5</strain>
    </source>
</reference>
<evidence type="ECO:0000259" key="7">
    <source>
        <dbReference type="Pfam" id="PF24621"/>
    </source>
</evidence>
<proteinExistence type="predicted"/>
<dbReference type="NCBIfam" id="NF004852">
    <property type="entry name" value="PRK06203.1"/>
    <property type="match status" value="1"/>
</dbReference>
<dbReference type="Proteomes" id="UP001203607">
    <property type="component" value="Unassembled WGS sequence"/>
</dbReference>
<dbReference type="Pfam" id="PF01761">
    <property type="entry name" value="DHQ_synthase"/>
    <property type="match status" value="1"/>
</dbReference>
<evidence type="ECO:0000313" key="9">
    <source>
        <dbReference type="Proteomes" id="UP001203607"/>
    </source>
</evidence>
<dbReference type="Gene3D" id="1.20.1090.10">
    <property type="entry name" value="Dehydroquinate synthase-like - alpha domain"/>
    <property type="match status" value="1"/>
</dbReference>